<proteinExistence type="predicted"/>
<protein>
    <submittedName>
        <fullName evidence="1">Uncharacterized protein</fullName>
    </submittedName>
</protein>
<reference evidence="1" key="1">
    <citation type="submission" date="2024-09" db="EMBL/GenBank/DDBJ databases">
        <title>Black Yeasts Isolated from many extreme environments.</title>
        <authorList>
            <person name="Coleine C."/>
            <person name="Stajich J.E."/>
            <person name="Selbmann L."/>
        </authorList>
    </citation>
    <scope>NUCLEOTIDE SEQUENCE</scope>
    <source>
        <strain evidence="1">CCFEE 5737</strain>
    </source>
</reference>
<evidence type="ECO:0000313" key="1">
    <source>
        <dbReference type="EMBL" id="KAK3044144.1"/>
    </source>
</evidence>
<sequence>MSHSGYPGNSWPPVSNYMQAPLLNGEESGFLNSFFDEIPFDSDPTLNPPTLPQTQHDFLFEPPPSVREVRAEHASPTPVPPQQHSNQYAALGGIEASHGQHDVFATASSHHVPPAASSQNYMPSAGMAGGHGNAIFNQGHNAGDNLFGTAGWDDLMGQNHGTSADIMDAAYMLMGPRASSTHQQQQQFSMPPPHSATSAHANFDDTFSSHSPHPSAFPSGAESYHPAEPTPTATPPGLSNSTNTPQVVFGLRPMTEESDSTNSHHQD</sequence>
<dbReference type="Proteomes" id="UP001186974">
    <property type="component" value="Unassembled WGS sequence"/>
</dbReference>
<dbReference type="EMBL" id="JAWDJW010012365">
    <property type="protein sequence ID" value="KAK3044144.1"/>
    <property type="molecule type" value="Genomic_DNA"/>
</dbReference>
<evidence type="ECO:0000313" key="2">
    <source>
        <dbReference type="Proteomes" id="UP001186974"/>
    </source>
</evidence>
<accession>A0ACC3CT25</accession>
<comment type="caution">
    <text evidence="1">The sequence shown here is derived from an EMBL/GenBank/DDBJ whole genome shotgun (WGS) entry which is preliminary data.</text>
</comment>
<keyword evidence="2" id="KW-1185">Reference proteome</keyword>
<name>A0ACC3CT25_9PEZI</name>
<organism evidence="1 2">
    <name type="scientific">Coniosporium uncinatum</name>
    <dbReference type="NCBI Taxonomy" id="93489"/>
    <lineage>
        <taxon>Eukaryota</taxon>
        <taxon>Fungi</taxon>
        <taxon>Dikarya</taxon>
        <taxon>Ascomycota</taxon>
        <taxon>Pezizomycotina</taxon>
        <taxon>Dothideomycetes</taxon>
        <taxon>Dothideomycetes incertae sedis</taxon>
        <taxon>Coniosporium</taxon>
    </lineage>
</organism>
<feature type="non-terminal residue" evidence="1">
    <location>
        <position position="267"/>
    </location>
</feature>
<gene>
    <name evidence="1" type="ORF">LTS18_002060</name>
</gene>